<reference evidence="2 3" key="1">
    <citation type="submission" date="2021-07" db="EMBL/GenBank/DDBJ databases">
        <authorList>
            <consortium name="Genoscope - CEA"/>
            <person name="William W."/>
        </authorList>
    </citation>
    <scope>NUCLEOTIDE SEQUENCE [LARGE SCALE GENOMIC DNA]</scope>
</reference>
<protein>
    <submittedName>
        <fullName evidence="2">Uncharacterized protein</fullName>
    </submittedName>
</protein>
<organism evidence="2 3">
    <name type="scientific">Brassica campestris</name>
    <name type="common">Field mustard</name>
    <dbReference type="NCBI Taxonomy" id="3711"/>
    <lineage>
        <taxon>Eukaryota</taxon>
        <taxon>Viridiplantae</taxon>
        <taxon>Streptophyta</taxon>
        <taxon>Embryophyta</taxon>
        <taxon>Tracheophyta</taxon>
        <taxon>Spermatophyta</taxon>
        <taxon>Magnoliopsida</taxon>
        <taxon>eudicotyledons</taxon>
        <taxon>Gunneridae</taxon>
        <taxon>Pentapetalae</taxon>
        <taxon>rosids</taxon>
        <taxon>malvids</taxon>
        <taxon>Brassicales</taxon>
        <taxon>Brassicaceae</taxon>
        <taxon>Brassiceae</taxon>
        <taxon>Brassica</taxon>
    </lineage>
</organism>
<evidence type="ECO:0000313" key="3">
    <source>
        <dbReference type="Proteomes" id="UP000694005"/>
    </source>
</evidence>
<sequence length="44" mass="5206">MFGLFIFMFVRPIFCVSLQIISLFNNVPVDKKNVGHRKCFRITE</sequence>
<evidence type="ECO:0000313" key="2">
    <source>
        <dbReference type="EMBL" id="CAG7898322.1"/>
    </source>
</evidence>
<dbReference type="Gramene" id="A08p19880.2_BraZ1">
    <property type="protein sequence ID" value="A08p19880.2_BraZ1.CDS.1"/>
    <property type="gene ID" value="A08g19880.2_BraZ1"/>
</dbReference>
<dbReference type="Proteomes" id="UP000694005">
    <property type="component" value="Chromosome A08"/>
</dbReference>
<name>A0A8D9HG43_BRACM</name>
<proteinExistence type="predicted"/>
<feature type="signal peptide" evidence="1">
    <location>
        <begin position="1"/>
        <end position="15"/>
    </location>
</feature>
<dbReference type="EMBL" id="LS974624">
    <property type="protein sequence ID" value="CAG7898322.1"/>
    <property type="molecule type" value="Genomic_DNA"/>
</dbReference>
<dbReference type="AlphaFoldDB" id="A0A8D9HG43"/>
<accession>A0A8D9HG43</accession>
<feature type="chain" id="PRO_5034490077" evidence="1">
    <location>
        <begin position="16"/>
        <end position="44"/>
    </location>
</feature>
<keyword evidence="1" id="KW-0732">Signal</keyword>
<gene>
    <name evidence="2" type="ORF">BRAPAZ1V2_A08P19880.2</name>
</gene>
<evidence type="ECO:0000256" key="1">
    <source>
        <dbReference type="SAM" id="SignalP"/>
    </source>
</evidence>